<dbReference type="AlphaFoldDB" id="A0A1D6QLW9"/>
<dbReference type="SMART" id="SM00220">
    <property type="entry name" value="S_TKc"/>
    <property type="match status" value="1"/>
</dbReference>
<dbReference type="SUPFAM" id="SSF56112">
    <property type="entry name" value="Protein kinase-like (PK-like)"/>
    <property type="match status" value="1"/>
</dbReference>
<dbReference type="InterPro" id="IPR011009">
    <property type="entry name" value="Kinase-like_dom_sf"/>
</dbReference>
<evidence type="ECO:0000313" key="6">
    <source>
        <dbReference type="EMBL" id="AQK58680.1"/>
    </source>
</evidence>
<reference evidence="6" key="1">
    <citation type="submission" date="2015-12" db="EMBL/GenBank/DDBJ databases">
        <title>Update maize B73 reference genome by single molecule sequencing technologies.</title>
        <authorList>
            <consortium name="Maize Genome Sequencing Project"/>
            <person name="Ware D."/>
        </authorList>
    </citation>
    <scope>NUCLEOTIDE SEQUENCE</scope>
    <source>
        <tissue evidence="6">Seedling</tissue>
    </source>
</reference>
<dbReference type="PANTHER" id="PTHR45707">
    <property type="entry name" value="C2 CALCIUM/LIPID-BINDING PLANT PHOSPHORIBOSYLTRANSFERASE FAMILY PROTEIN"/>
    <property type="match status" value="1"/>
</dbReference>
<name>A0A1D6QLW9_MAIZE</name>
<dbReference type="InParanoid" id="A0A1D6QLW9"/>
<dbReference type="PROSITE" id="PS00107">
    <property type="entry name" value="PROTEIN_KINASE_ATP"/>
    <property type="match status" value="1"/>
</dbReference>
<proteinExistence type="predicted"/>
<dbReference type="ExpressionAtlas" id="A0A1D6QLW9">
    <property type="expression patterns" value="baseline and differential"/>
</dbReference>
<dbReference type="EMBL" id="CM000780">
    <property type="protein sequence ID" value="AQK58680.1"/>
    <property type="molecule type" value="Genomic_DNA"/>
</dbReference>
<dbReference type="GO" id="GO:0004674">
    <property type="term" value="F:protein serine/threonine kinase activity"/>
    <property type="evidence" value="ECO:0007669"/>
    <property type="project" value="UniProtKB-KW"/>
</dbReference>
<keyword evidence="1" id="KW-0808">Transferase</keyword>
<dbReference type="PROSITE" id="PS50011">
    <property type="entry name" value="PROTEIN_KINASE_DOM"/>
    <property type="match status" value="1"/>
</dbReference>
<protein>
    <submittedName>
        <fullName evidence="6">Receptor-like serine/threonine-protein kinase SD1-6</fullName>
    </submittedName>
</protein>
<evidence type="ECO:0000256" key="4">
    <source>
        <dbReference type="ARBA" id="ARBA00022840"/>
    </source>
</evidence>
<accession>A0A1D6QLW9</accession>
<dbReference type="InterPro" id="IPR008271">
    <property type="entry name" value="Ser/Thr_kinase_AS"/>
</dbReference>
<dbReference type="Pfam" id="PF00069">
    <property type="entry name" value="Pkinase"/>
    <property type="match status" value="1"/>
</dbReference>
<dbReference type="FunFam" id="1.10.510.10:FF:001124">
    <property type="entry name" value="Receptor-like serine/threonine-protein kinase SD1-6"/>
    <property type="match status" value="1"/>
</dbReference>
<dbReference type="PANTHER" id="PTHR45707:SF81">
    <property type="entry name" value="PROTEIN KINASE DOMAIN-CONTAINING PROTEIN"/>
    <property type="match status" value="1"/>
</dbReference>
<evidence type="ECO:0000256" key="3">
    <source>
        <dbReference type="ARBA" id="ARBA00022777"/>
    </source>
</evidence>
<dbReference type="InterPro" id="IPR017441">
    <property type="entry name" value="Protein_kinase_ATP_BS"/>
</dbReference>
<evidence type="ECO:0000256" key="5">
    <source>
        <dbReference type="PROSITE-ProRule" id="PRU10141"/>
    </source>
</evidence>
<keyword evidence="6" id="KW-0675">Receptor</keyword>
<keyword evidence="3 6" id="KW-0418">Kinase</keyword>
<evidence type="ECO:0000256" key="2">
    <source>
        <dbReference type="ARBA" id="ARBA00022741"/>
    </source>
</evidence>
<dbReference type="InterPro" id="IPR000719">
    <property type="entry name" value="Prot_kinase_dom"/>
</dbReference>
<dbReference type="Gene3D" id="3.30.200.20">
    <property type="entry name" value="Phosphorylase Kinase, domain 1"/>
    <property type="match status" value="1"/>
</dbReference>
<evidence type="ECO:0000256" key="1">
    <source>
        <dbReference type="ARBA" id="ARBA00022679"/>
    </source>
</evidence>
<dbReference type="GO" id="GO:0005524">
    <property type="term" value="F:ATP binding"/>
    <property type="evidence" value="ECO:0007669"/>
    <property type="project" value="UniProtKB-UniRule"/>
</dbReference>
<dbReference type="Gene3D" id="1.10.510.10">
    <property type="entry name" value="Transferase(Phosphotransferase) domain 1"/>
    <property type="match status" value="1"/>
</dbReference>
<dbReference type="PROSITE" id="PS00108">
    <property type="entry name" value="PROTEIN_KINASE_ST"/>
    <property type="match status" value="1"/>
</dbReference>
<feature type="binding site" evidence="5">
    <location>
        <position position="123"/>
    </location>
    <ligand>
        <name>ATP</name>
        <dbReference type="ChEBI" id="CHEBI:30616"/>
    </ligand>
</feature>
<dbReference type="STRING" id="4577.A0A1D6QLW9"/>
<organism evidence="6">
    <name type="scientific">Zea mays</name>
    <name type="common">Maize</name>
    <dbReference type="NCBI Taxonomy" id="4577"/>
    <lineage>
        <taxon>Eukaryota</taxon>
        <taxon>Viridiplantae</taxon>
        <taxon>Streptophyta</taxon>
        <taxon>Embryophyta</taxon>
        <taxon>Tracheophyta</taxon>
        <taxon>Spermatophyta</taxon>
        <taxon>Magnoliopsida</taxon>
        <taxon>Liliopsida</taxon>
        <taxon>Poales</taxon>
        <taxon>Poaceae</taxon>
        <taxon>PACMAD clade</taxon>
        <taxon>Panicoideae</taxon>
        <taxon>Andropogonodae</taxon>
        <taxon>Andropogoneae</taxon>
        <taxon>Tripsacinae</taxon>
        <taxon>Zea</taxon>
    </lineage>
</organism>
<keyword evidence="2 5" id="KW-0547">Nucleotide-binding</keyword>
<sequence>MLNLRVNGFDGNPVRHCGLRPSIFIQLGKITLRSGAGMLNLSSFFMMGNKTGKPVFSELKSTEFSLLESTLVQDHCAIPTCVPLDFLKAITSDFSKEQELGRGGFGVVYKGLLKNGKAIAVKKLSEMNLDDDQFHNEVTYLFGLKHKNIVQLKAYCAESRWEAIELRRKYVMAESRKRLLCFECINNKSLDKHLSVYAHSPSYVMLDLQIWLEIWLQQFQNHKWVISPICSFKCSYTAESHGVEWHIRYEIIKGICHGLHYLHTDCQIVHLDLKPENILLDDNMEPKITDFGMSRLFGLQQSKIITKTCGGTLGYMAPEYLLKGLISVKADIFSLGVIIIEVMTGGRNYPTCEKSCEQFAVDVVGRWRKRLLEEAGRYTPLEKYVEQVETCILIGLMCVDDDPNKRPTTLDIIERLTKVDVTNTDRGPPKTLEAATGLTGHPNLATRSFLDRFRRTIVIGMLKKALKIQDVSQLEQLLAKEVLLELHKIGTNATGNRSFLERLHASITMATLVQALHSLDLDPSAALRMEVLFLALENMRGKNNSRRRSEDVLELEERPEQIRSVLEAGTRARLSDEEHMPSVSVQAEDQAFPKPKLAKVRATAPVCVSAVWLAAGIGFLCGFTLGEMRGLRRTRVHERT</sequence>
<gene>
    <name evidence="6" type="ORF">ZEAMMB73_Zm00001d053082</name>
</gene>
<keyword evidence="4 5" id="KW-0067">ATP-binding</keyword>